<dbReference type="Proteomes" id="UP000239735">
    <property type="component" value="Unassembled WGS sequence"/>
</dbReference>
<organism evidence="1 2">
    <name type="scientific">Candidatus Sulfuritelmatomonas gaucii</name>
    <dbReference type="NCBI Taxonomy" id="2043161"/>
    <lineage>
        <taxon>Bacteria</taxon>
        <taxon>Pseudomonadati</taxon>
        <taxon>Acidobacteriota</taxon>
        <taxon>Terriglobia</taxon>
        <taxon>Terriglobales</taxon>
        <taxon>Acidobacteriaceae</taxon>
        <taxon>Candidatus Sulfuritelmatomonas</taxon>
    </lineage>
</organism>
<accession>A0A2N9M2Y1</accession>
<proteinExistence type="predicted"/>
<gene>
    <name evidence="1" type="ORF">SBA5_720015</name>
</gene>
<evidence type="ECO:0000313" key="1">
    <source>
        <dbReference type="EMBL" id="SPE29844.1"/>
    </source>
</evidence>
<evidence type="ECO:0000313" key="2">
    <source>
        <dbReference type="Proteomes" id="UP000239735"/>
    </source>
</evidence>
<protein>
    <submittedName>
        <fullName evidence="1">Uncharacterized protein</fullName>
    </submittedName>
</protein>
<dbReference type="AlphaFoldDB" id="A0A2N9M2Y1"/>
<dbReference type="EMBL" id="OKRB01000133">
    <property type="protein sequence ID" value="SPE29844.1"/>
    <property type="molecule type" value="Genomic_DNA"/>
</dbReference>
<sequence>MVFTRVSDFMFPPSFSPAVSDAHVPEMLCYGRARPEVRWGGPAWGRGPVAHFTRRPFHEGRHGRRGCHIPRALLREARSMP</sequence>
<reference evidence="2" key="1">
    <citation type="submission" date="2018-02" db="EMBL/GenBank/DDBJ databases">
        <authorList>
            <person name="Hausmann B."/>
        </authorList>
    </citation>
    <scope>NUCLEOTIDE SEQUENCE [LARGE SCALE GENOMIC DNA]</scope>
    <source>
        <strain evidence="2">Peat soil MAG SbA5</strain>
    </source>
</reference>
<name>A0A2N9M2Y1_9BACT</name>